<dbReference type="EMBL" id="RCZD01000005">
    <property type="protein sequence ID" value="TPG62210.1"/>
    <property type="molecule type" value="Genomic_DNA"/>
</dbReference>
<evidence type="ECO:0000256" key="3">
    <source>
        <dbReference type="ARBA" id="ARBA00018111"/>
    </source>
</evidence>
<dbReference type="GO" id="GO:0005737">
    <property type="term" value="C:cytoplasm"/>
    <property type="evidence" value="ECO:0007669"/>
    <property type="project" value="UniProtKB-SubCell"/>
</dbReference>
<feature type="domain" description="RecX third three-helical" evidence="8">
    <location>
        <begin position="181"/>
        <end position="220"/>
    </location>
</feature>
<protein>
    <recommendedName>
        <fullName evidence="3 5">Regulatory protein RecX</fullName>
    </recommendedName>
</protein>
<sequence>MSDDKAVNLEKLLQEGGQEDNSSLFPPAKESDAGKVNALISRAMRLLSLRDHGEMELRRKLLTPPVAFSKPSYAKPSHSSKPPARKSTLSFSKEWQEEEEQKKTQRQFPEDISPEHVQSVIDYCYQHNWLDDVKFAERYISGRSHKGYGAQRIRSELQQKGVDKEIIATALENSDVDWCVIARELAVRKFDEPLPTDWKEKSKVMRYLLYRGFFNEEIQSIYRDFDD</sequence>
<proteinExistence type="inferred from homology"/>
<comment type="caution">
    <text evidence="9">The sequence shown here is derived from an EMBL/GenBank/DDBJ whole genome shotgun (WGS) entry which is preliminary data.</text>
</comment>
<feature type="region of interest" description="Disordered" evidence="6">
    <location>
        <begin position="67"/>
        <end position="109"/>
    </location>
</feature>
<evidence type="ECO:0000256" key="6">
    <source>
        <dbReference type="SAM" id="MobiDB-lite"/>
    </source>
</evidence>
<dbReference type="AlphaFoldDB" id="A0A502GLN8"/>
<evidence type="ECO:0000313" key="10">
    <source>
        <dbReference type="Proteomes" id="UP000317663"/>
    </source>
</evidence>
<feature type="domain" description="RecX second three-helical" evidence="7">
    <location>
        <begin position="131"/>
        <end position="171"/>
    </location>
</feature>
<dbReference type="InterPro" id="IPR003783">
    <property type="entry name" value="Regulatory_RecX"/>
</dbReference>
<evidence type="ECO:0000256" key="2">
    <source>
        <dbReference type="ARBA" id="ARBA00009695"/>
    </source>
</evidence>
<dbReference type="HAMAP" id="MF_01114">
    <property type="entry name" value="RecX"/>
    <property type="match status" value="1"/>
</dbReference>
<comment type="similarity">
    <text evidence="2 5">Belongs to the RecX family.</text>
</comment>
<dbReference type="InterPro" id="IPR053925">
    <property type="entry name" value="RecX_HTH_3rd"/>
</dbReference>
<evidence type="ECO:0000259" key="8">
    <source>
        <dbReference type="Pfam" id="PF21981"/>
    </source>
</evidence>
<accession>A0A502GLN8</accession>
<keyword evidence="4 5" id="KW-0963">Cytoplasm</keyword>
<dbReference type="PANTHER" id="PTHR33602">
    <property type="entry name" value="REGULATORY PROTEIN RECX FAMILY PROTEIN"/>
    <property type="match status" value="1"/>
</dbReference>
<evidence type="ECO:0000313" key="9">
    <source>
        <dbReference type="EMBL" id="TPG62210.1"/>
    </source>
</evidence>
<dbReference type="InterPro" id="IPR036388">
    <property type="entry name" value="WH-like_DNA-bd_sf"/>
</dbReference>
<dbReference type="OrthoDB" id="7066780at2"/>
<gene>
    <name evidence="5 9" type="primary">recX</name>
    <name evidence="9" type="ORF">EAH77_12320</name>
</gene>
<evidence type="ECO:0000256" key="5">
    <source>
        <dbReference type="HAMAP-Rule" id="MF_01114"/>
    </source>
</evidence>
<comment type="function">
    <text evidence="5">Modulates RecA activity.</text>
</comment>
<dbReference type="Pfam" id="PF02631">
    <property type="entry name" value="RecX_HTH2"/>
    <property type="match status" value="1"/>
</dbReference>
<reference evidence="9 10" key="1">
    <citation type="journal article" date="2019" name="Environ. Microbiol.">
        <title>Species interactions and distinct microbial communities in high Arctic permafrost affected cryosols are associated with the CH4 and CO2 gas fluxes.</title>
        <authorList>
            <person name="Altshuler I."/>
            <person name="Hamel J."/>
            <person name="Turney S."/>
            <person name="Magnuson E."/>
            <person name="Levesque R."/>
            <person name="Greer C."/>
            <person name="Whyte L.G."/>
        </authorList>
    </citation>
    <scope>NUCLEOTIDE SEQUENCE [LARGE SCALE GENOMIC DNA]</scope>
    <source>
        <strain evidence="9 10">E4</strain>
    </source>
</reference>
<dbReference type="Gene3D" id="1.10.10.10">
    <property type="entry name" value="Winged helix-like DNA-binding domain superfamily/Winged helix DNA-binding domain"/>
    <property type="match status" value="3"/>
</dbReference>
<comment type="subcellular location">
    <subcellularLocation>
        <location evidence="1 5">Cytoplasm</location>
    </subcellularLocation>
</comment>
<dbReference type="GO" id="GO:0006282">
    <property type="term" value="P:regulation of DNA repair"/>
    <property type="evidence" value="ECO:0007669"/>
    <property type="project" value="UniProtKB-UniRule"/>
</dbReference>
<dbReference type="NCBIfam" id="NF001053">
    <property type="entry name" value="PRK00117.1-3"/>
    <property type="match status" value="1"/>
</dbReference>
<evidence type="ECO:0000259" key="7">
    <source>
        <dbReference type="Pfam" id="PF02631"/>
    </source>
</evidence>
<dbReference type="InterPro" id="IPR053924">
    <property type="entry name" value="RecX_HTH_2nd"/>
</dbReference>
<name>A0A502GLN8_9GAMM</name>
<evidence type="ECO:0000256" key="1">
    <source>
        <dbReference type="ARBA" id="ARBA00004496"/>
    </source>
</evidence>
<dbReference type="Proteomes" id="UP000317663">
    <property type="component" value="Unassembled WGS sequence"/>
</dbReference>
<dbReference type="PANTHER" id="PTHR33602:SF1">
    <property type="entry name" value="REGULATORY PROTEIN RECX FAMILY PROTEIN"/>
    <property type="match status" value="1"/>
</dbReference>
<organism evidence="9 10">
    <name type="scientific">Ewingella americana</name>
    <dbReference type="NCBI Taxonomy" id="41202"/>
    <lineage>
        <taxon>Bacteria</taxon>
        <taxon>Pseudomonadati</taxon>
        <taxon>Pseudomonadota</taxon>
        <taxon>Gammaproteobacteria</taxon>
        <taxon>Enterobacterales</taxon>
        <taxon>Yersiniaceae</taxon>
        <taxon>Ewingella</taxon>
    </lineage>
</organism>
<dbReference type="Pfam" id="PF21981">
    <property type="entry name" value="RecX_HTH3"/>
    <property type="match status" value="1"/>
</dbReference>
<feature type="region of interest" description="Disordered" evidence="6">
    <location>
        <begin position="1"/>
        <end position="32"/>
    </location>
</feature>
<evidence type="ECO:0000256" key="4">
    <source>
        <dbReference type="ARBA" id="ARBA00022490"/>
    </source>
</evidence>
<keyword evidence="10" id="KW-1185">Reference proteome</keyword>